<evidence type="ECO:0000313" key="1">
    <source>
        <dbReference type="EMBL" id="GAG43161.1"/>
    </source>
</evidence>
<dbReference type="InterPro" id="IPR013320">
    <property type="entry name" value="ConA-like_dom_sf"/>
</dbReference>
<organism evidence="1">
    <name type="scientific">marine sediment metagenome</name>
    <dbReference type="NCBI Taxonomy" id="412755"/>
    <lineage>
        <taxon>unclassified sequences</taxon>
        <taxon>metagenomes</taxon>
        <taxon>ecological metagenomes</taxon>
    </lineage>
</organism>
<dbReference type="AlphaFoldDB" id="X0Z3J1"/>
<accession>X0Z3J1</accession>
<protein>
    <submittedName>
        <fullName evidence="1">Uncharacterized protein</fullName>
    </submittedName>
</protein>
<reference evidence="1" key="1">
    <citation type="journal article" date="2014" name="Front. Microbiol.">
        <title>High frequency of phylogenetically diverse reductive dehalogenase-homologous genes in deep subseafloor sedimentary metagenomes.</title>
        <authorList>
            <person name="Kawai M."/>
            <person name="Futagami T."/>
            <person name="Toyoda A."/>
            <person name="Takaki Y."/>
            <person name="Nishi S."/>
            <person name="Hori S."/>
            <person name="Arai W."/>
            <person name="Tsubouchi T."/>
            <person name="Morono Y."/>
            <person name="Uchiyama I."/>
            <person name="Ito T."/>
            <person name="Fujiyama A."/>
            <person name="Inagaki F."/>
            <person name="Takami H."/>
        </authorList>
    </citation>
    <scope>NUCLEOTIDE SEQUENCE</scope>
    <source>
        <strain evidence="1">Expedition CK06-06</strain>
    </source>
</reference>
<proteinExistence type="predicted"/>
<dbReference type="SUPFAM" id="SSF49899">
    <property type="entry name" value="Concanavalin A-like lectins/glucanases"/>
    <property type="match status" value="1"/>
</dbReference>
<sequence>QLALSSMPLFHISRNFFPLRNRATGRDATGTVANLVTGPDGRELSGVNFAAGDGASDTLPDSLDGDSTIMGWFNNMPTLPITLWTIGTLNIQIIAGYILRITDGVNPAMEVALNDYSGTSWAHIAVVRDGLTIRAYENKVLIDSWDLDSIEDYGTACRCINVAEGSAFDFMVLPRSLNAEIEYYYDNVLRGGDEVLPDF</sequence>
<gene>
    <name evidence="1" type="ORF">S01H1_78048</name>
</gene>
<dbReference type="Gene3D" id="2.60.120.200">
    <property type="match status" value="1"/>
</dbReference>
<feature type="non-terminal residue" evidence="1">
    <location>
        <position position="1"/>
    </location>
</feature>
<name>X0Z3J1_9ZZZZ</name>
<dbReference type="EMBL" id="BARS01052505">
    <property type="protein sequence ID" value="GAG43161.1"/>
    <property type="molecule type" value="Genomic_DNA"/>
</dbReference>
<comment type="caution">
    <text evidence="1">The sequence shown here is derived from an EMBL/GenBank/DDBJ whole genome shotgun (WGS) entry which is preliminary data.</text>
</comment>